<proteinExistence type="predicted"/>
<dbReference type="Proteomes" id="UP001642540">
    <property type="component" value="Unassembled WGS sequence"/>
</dbReference>
<dbReference type="EMBL" id="CAXLJM020000082">
    <property type="protein sequence ID" value="CAL8130509.1"/>
    <property type="molecule type" value="Genomic_DNA"/>
</dbReference>
<sequence>MSSLPATNNTTFYCDKLTMDGKVRGSENNLKLTVRSCILVESTLDLSNKCYANVNSKIVADIKEQALINIVYRYQSIFSDDAVAGICSCSTDNCNGAINSVNVPGFFLVVSTFLVYFSKYL</sequence>
<organism evidence="2 3">
    <name type="scientific">Orchesella dallaii</name>
    <dbReference type="NCBI Taxonomy" id="48710"/>
    <lineage>
        <taxon>Eukaryota</taxon>
        <taxon>Metazoa</taxon>
        <taxon>Ecdysozoa</taxon>
        <taxon>Arthropoda</taxon>
        <taxon>Hexapoda</taxon>
        <taxon>Collembola</taxon>
        <taxon>Entomobryomorpha</taxon>
        <taxon>Entomobryoidea</taxon>
        <taxon>Orchesellidae</taxon>
        <taxon>Orchesellinae</taxon>
        <taxon>Orchesella</taxon>
    </lineage>
</organism>
<feature type="transmembrane region" description="Helical" evidence="1">
    <location>
        <begin position="97"/>
        <end position="117"/>
    </location>
</feature>
<accession>A0ABP1RLZ1</accession>
<name>A0ABP1RLZ1_9HEXA</name>
<keyword evidence="1" id="KW-1133">Transmembrane helix</keyword>
<reference evidence="2 3" key="1">
    <citation type="submission" date="2024-08" db="EMBL/GenBank/DDBJ databases">
        <authorList>
            <person name="Cucini C."/>
            <person name="Frati F."/>
        </authorList>
    </citation>
    <scope>NUCLEOTIDE SEQUENCE [LARGE SCALE GENOMIC DNA]</scope>
</reference>
<protein>
    <recommendedName>
        <fullName evidence="4">Protein quiver</fullName>
    </recommendedName>
</protein>
<gene>
    <name evidence="2" type="ORF">ODALV1_LOCUS23759</name>
</gene>
<evidence type="ECO:0008006" key="4">
    <source>
        <dbReference type="Google" id="ProtNLM"/>
    </source>
</evidence>
<evidence type="ECO:0000256" key="1">
    <source>
        <dbReference type="SAM" id="Phobius"/>
    </source>
</evidence>
<keyword evidence="3" id="KW-1185">Reference proteome</keyword>
<keyword evidence="1" id="KW-0812">Transmembrane</keyword>
<evidence type="ECO:0000313" key="2">
    <source>
        <dbReference type="EMBL" id="CAL8130509.1"/>
    </source>
</evidence>
<comment type="caution">
    <text evidence="2">The sequence shown here is derived from an EMBL/GenBank/DDBJ whole genome shotgun (WGS) entry which is preliminary data.</text>
</comment>
<evidence type="ECO:0000313" key="3">
    <source>
        <dbReference type="Proteomes" id="UP001642540"/>
    </source>
</evidence>
<keyword evidence="1" id="KW-0472">Membrane</keyword>